<reference evidence="5 6" key="1">
    <citation type="submission" date="2019-03" db="EMBL/GenBank/DDBJ databases">
        <title>Genomic Encyclopedia of Type Strains, Phase IV (KMG-IV): sequencing the most valuable type-strain genomes for metagenomic binning, comparative biology and taxonomic classification.</title>
        <authorList>
            <person name="Goeker M."/>
        </authorList>
    </citation>
    <scope>NUCLEOTIDE SEQUENCE [LARGE SCALE GENOMIC DNA]</scope>
    <source>
        <strain evidence="5 6">DSM 45361</strain>
    </source>
</reference>
<keyword evidence="3" id="KW-0732">Signal</keyword>
<dbReference type="InterPro" id="IPR050430">
    <property type="entry name" value="Peptidase_S1"/>
</dbReference>
<dbReference type="InterPro" id="IPR009003">
    <property type="entry name" value="Peptidase_S1_PA"/>
</dbReference>
<evidence type="ECO:0000256" key="1">
    <source>
        <dbReference type="ARBA" id="ARBA00007664"/>
    </source>
</evidence>
<dbReference type="PRINTS" id="PR00722">
    <property type="entry name" value="CHYMOTRYPSIN"/>
</dbReference>
<dbReference type="PANTHER" id="PTHR24276:SF91">
    <property type="entry name" value="AT26814P-RELATED"/>
    <property type="match status" value="1"/>
</dbReference>
<keyword evidence="6" id="KW-1185">Reference proteome</keyword>
<evidence type="ECO:0000259" key="4">
    <source>
        <dbReference type="PROSITE" id="PS50240"/>
    </source>
</evidence>
<name>A0A4R6SHK2_LABRH</name>
<protein>
    <submittedName>
        <fullName evidence="5">Trypsin</fullName>
    </submittedName>
</protein>
<feature type="chain" id="PRO_5020893285" evidence="3">
    <location>
        <begin position="23"/>
        <end position="239"/>
    </location>
</feature>
<gene>
    <name evidence="5" type="ORF">EV186_102964</name>
</gene>
<dbReference type="PROSITE" id="PS50240">
    <property type="entry name" value="TRYPSIN_DOM"/>
    <property type="match status" value="1"/>
</dbReference>
<dbReference type="RefSeq" id="WP_133849716.1">
    <property type="nucleotide sequence ID" value="NZ_SNXZ01000002.1"/>
</dbReference>
<sequence length="239" mass="24119">MRKSRVIAAAAGAVLAMGIASAGYIATADSSPTPNIIGGTTVDSAPWGAQIFWDDQTEYGGFECSGTIISAEWVLTAQHCLNAPGMHVKVGDVALGSGTESAVDRQEASPNGDIALLHLATPIDAEYVQLANADPAEGDTNQIYGWGRTEGDSPPSDTLKTADVQVTGTSTDAFGGTAIASKGVSGASWHGDSGGPEMAGGVQVGVCSTGENSGSDPNGTQNYASVAASRDWIQQTAGV</sequence>
<dbReference type="SMART" id="SM00020">
    <property type="entry name" value="Tryp_SPc"/>
    <property type="match status" value="1"/>
</dbReference>
<evidence type="ECO:0000256" key="3">
    <source>
        <dbReference type="SAM" id="SignalP"/>
    </source>
</evidence>
<dbReference type="PANTHER" id="PTHR24276">
    <property type="entry name" value="POLYSERASE-RELATED"/>
    <property type="match status" value="1"/>
</dbReference>
<proteinExistence type="inferred from homology"/>
<evidence type="ECO:0000313" key="5">
    <source>
        <dbReference type="EMBL" id="TDQ01097.1"/>
    </source>
</evidence>
<comment type="similarity">
    <text evidence="1">Belongs to the peptidase S1 family.</text>
</comment>
<dbReference type="EMBL" id="SNXZ01000002">
    <property type="protein sequence ID" value="TDQ01097.1"/>
    <property type="molecule type" value="Genomic_DNA"/>
</dbReference>
<organism evidence="5 6">
    <name type="scientific">Labedaea rhizosphaerae</name>
    <dbReference type="NCBI Taxonomy" id="598644"/>
    <lineage>
        <taxon>Bacteria</taxon>
        <taxon>Bacillati</taxon>
        <taxon>Actinomycetota</taxon>
        <taxon>Actinomycetes</taxon>
        <taxon>Pseudonocardiales</taxon>
        <taxon>Pseudonocardiaceae</taxon>
        <taxon>Labedaea</taxon>
    </lineage>
</organism>
<dbReference type="Gene3D" id="2.40.10.10">
    <property type="entry name" value="Trypsin-like serine proteases"/>
    <property type="match status" value="1"/>
</dbReference>
<dbReference type="Proteomes" id="UP000295444">
    <property type="component" value="Unassembled WGS sequence"/>
</dbReference>
<dbReference type="InterPro" id="IPR001254">
    <property type="entry name" value="Trypsin_dom"/>
</dbReference>
<feature type="signal peptide" evidence="3">
    <location>
        <begin position="1"/>
        <end position="22"/>
    </location>
</feature>
<dbReference type="SUPFAM" id="SSF50494">
    <property type="entry name" value="Trypsin-like serine proteases"/>
    <property type="match status" value="1"/>
</dbReference>
<dbReference type="InterPro" id="IPR001314">
    <property type="entry name" value="Peptidase_S1A"/>
</dbReference>
<dbReference type="InterPro" id="IPR043504">
    <property type="entry name" value="Peptidase_S1_PA_chymotrypsin"/>
</dbReference>
<keyword evidence="2" id="KW-1015">Disulfide bond</keyword>
<comment type="caution">
    <text evidence="5">The sequence shown here is derived from an EMBL/GenBank/DDBJ whole genome shotgun (WGS) entry which is preliminary data.</text>
</comment>
<dbReference type="AlphaFoldDB" id="A0A4R6SHK2"/>
<dbReference type="OrthoDB" id="4310587at2"/>
<dbReference type="GO" id="GO:0004252">
    <property type="term" value="F:serine-type endopeptidase activity"/>
    <property type="evidence" value="ECO:0007669"/>
    <property type="project" value="InterPro"/>
</dbReference>
<accession>A0A4R6SHK2</accession>
<dbReference type="GO" id="GO:0006508">
    <property type="term" value="P:proteolysis"/>
    <property type="evidence" value="ECO:0007669"/>
    <property type="project" value="InterPro"/>
</dbReference>
<evidence type="ECO:0000256" key="2">
    <source>
        <dbReference type="ARBA" id="ARBA00023157"/>
    </source>
</evidence>
<feature type="domain" description="Peptidase S1" evidence="4">
    <location>
        <begin position="36"/>
        <end position="238"/>
    </location>
</feature>
<evidence type="ECO:0000313" key="6">
    <source>
        <dbReference type="Proteomes" id="UP000295444"/>
    </source>
</evidence>
<dbReference type="Pfam" id="PF00089">
    <property type="entry name" value="Trypsin"/>
    <property type="match status" value="1"/>
</dbReference>